<proteinExistence type="predicted"/>
<dbReference type="Proteomes" id="UP000499080">
    <property type="component" value="Unassembled WGS sequence"/>
</dbReference>
<keyword evidence="4" id="KW-1185">Reference proteome</keyword>
<feature type="region of interest" description="Disordered" evidence="1">
    <location>
        <begin position="1"/>
        <end position="20"/>
    </location>
</feature>
<accession>A0A4Y2D3Y4</accession>
<dbReference type="AlphaFoldDB" id="A0A4Y2D3Y4"/>
<organism evidence="3 4">
    <name type="scientific">Araneus ventricosus</name>
    <name type="common">Orbweaver spider</name>
    <name type="synonym">Epeira ventricosa</name>
    <dbReference type="NCBI Taxonomy" id="182803"/>
    <lineage>
        <taxon>Eukaryota</taxon>
        <taxon>Metazoa</taxon>
        <taxon>Ecdysozoa</taxon>
        <taxon>Arthropoda</taxon>
        <taxon>Chelicerata</taxon>
        <taxon>Arachnida</taxon>
        <taxon>Araneae</taxon>
        <taxon>Araneomorphae</taxon>
        <taxon>Entelegynae</taxon>
        <taxon>Araneoidea</taxon>
        <taxon>Araneidae</taxon>
        <taxon>Araneus</taxon>
    </lineage>
</organism>
<feature type="domain" description="Cyclic nucleotide-binding" evidence="2">
    <location>
        <begin position="39"/>
        <end position="84"/>
    </location>
</feature>
<evidence type="ECO:0000259" key="2">
    <source>
        <dbReference type="PROSITE" id="PS50042"/>
    </source>
</evidence>
<evidence type="ECO:0000256" key="1">
    <source>
        <dbReference type="SAM" id="MobiDB-lite"/>
    </source>
</evidence>
<name>A0A4Y2D3Y4_ARAVE</name>
<dbReference type="GO" id="GO:0003676">
    <property type="term" value="F:nucleic acid binding"/>
    <property type="evidence" value="ECO:0007669"/>
    <property type="project" value="InterPro"/>
</dbReference>
<dbReference type="InterPro" id="IPR000595">
    <property type="entry name" value="cNMP-bd_dom"/>
</dbReference>
<comment type="caution">
    <text evidence="3">The sequence shown here is derived from an EMBL/GenBank/DDBJ whole genome shotgun (WGS) entry which is preliminary data.</text>
</comment>
<feature type="non-terminal residue" evidence="3">
    <location>
        <position position="1"/>
    </location>
</feature>
<dbReference type="InterPro" id="IPR036397">
    <property type="entry name" value="RNaseH_sf"/>
</dbReference>
<protein>
    <recommendedName>
        <fullName evidence="2">Cyclic nucleotide-binding domain-containing protein</fullName>
    </recommendedName>
</protein>
<dbReference type="Gene3D" id="3.30.420.10">
    <property type="entry name" value="Ribonuclease H-like superfamily/Ribonuclease H"/>
    <property type="match status" value="1"/>
</dbReference>
<dbReference type="PROSITE" id="PS50042">
    <property type="entry name" value="CNMP_BINDING_3"/>
    <property type="match status" value="1"/>
</dbReference>
<feature type="compositionally biased region" description="Acidic residues" evidence="1">
    <location>
        <begin position="7"/>
        <end position="17"/>
    </location>
</feature>
<evidence type="ECO:0000313" key="4">
    <source>
        <dbReference type="Proteomes" id="UP000499080"/>
    </source>
</evidence>
<reference evidence="3 4" key="1">
    <citation type="journal article" date="2019" name="Sci. Rep.">
        <title>Orb-weaving spider Araneus ventricosus genome elucidates the spidroin gene catalogue.</title>
        <authorList>
            <person name="Kono N."/>
            <person name="Nakamura H."/>
            <person name="Ohtoshi R."/>
            <person name="Moran D.A.P."/>
            <person name="Shinohara A."/>
            <person name="Yoshida Y."/>
            <person name="Fujiwara M."/>
            <person name="Mori M."/>
            <person name="Tomita M."/>
            <person name="Arakawa K."/>
        </authorList>
    </citation>
    <scope>NUCLEOTIDE SEQUENCE [LARGE SCALE GENOMIC DNA]</scope>
</reference>
<dbReference type="EMBL" id="BGPR01000299">
    <property type="protein sequence ID" value="GBM11381.1"/>
    <property type="molecule type" value="Genomic_DNA"/>
</dbReference>
<dbReference type="OrthoDB" id="6431174at2759"/>
<sequence>EANSDSSESDDEEEDEHLTEFQPYTVLEAFEAIGRLKATFKTLDPDKLIQVNEKLDFLEYEIQDSVVEQKPKDACFFVSEKSEVTRIKVPTGCLLLNFNLKKVEGSSTAEPCHPTIDMHSMEEDRFDVASLSSVSSFNKDPPDINAHLHSIKREIQLLTTHFVSLKQISQFLVGIFNMFETEDETIKNLLTKTLDEVKEFIFNLDDLEYSVTLVGNGIVQSGGASVMVWDVCSWSDMGHLIRLEATDRHLSILPNHLPSFIVHSDRLGQFQQDNATSHTSGVATKWLQESSSDFRLLHWPPKSQDMSSIEDIWDALLHAVEKRSPPPSTPMDLLTALQDSCCEFPSGYLQTLGEPMPRCFASLLHARGGPIRY</sequence>
<evidence type="ECO:0000313" key="3">
    <source>
        <dbReference type="EMBL" id="GBM11381.1"/>
    </source>
</evidence>
<gene>
    <name evidence="3" type="ORF">AVEN_249130_1</name>
</gene>